<dbReference type="PANTHER" id="PTHR10434:SF55">
    <property type="entry name" value="POSSIBLE ACYLTRANSFERASE"/>
    <property type="match status" value="1"/>
</dbReference>
<dbReference type="KEGG" id="awe:JG540_06675"/>
<dbReference type="GO" id="GO:0005886">
    <property type="term" value="C:plasma membrane"/>
    <property type="evidence" value="ECO:0007669"/>
    <property type="project" value="TreeGrafter"/>
</dbReference>
<dbReference type="CDD" id="cd07989">
    <property type="entry name" value="LPLAT_AGPAT-like"/>
    <property type="match status" value="1"/>
</dbReference>
<keyword evidence="1 5" id="KW-0808">Transferase</keyword>
<keyword evidence="6" id="KW-1185">Reference proteome</keyword>
<evidence type="ECO:0000313" key="6">
    <source>
        <dbReference type="Proteomes" id="UP000595895"/>
    </source>
</evidence>
<dbReference type="PANTHER" id="PTHR10434">
    <property type="entry name" value="1-ACYL-SN-GLYCEROL-3-PHOSPHATE ACYLTRANSFERASE"/>
    <property type="match status" value="1"/>
</dbReference>
<name>A0A7T7M8Q9_9ACTO</name>
<gene>
    <name evidence="5" type="ORF">JG540_06675</name>
</gene>
<evidence type="ECO:0000313" key="5">
    <source>
        <dbReference type="EMBL" id="QQM66769.1"/>
    </source>
</evidence>
<dbReference type="Proteomes" id="UP000595895">
    <property type="component" value="Chromosome"/>
</dbReference>
<evidence type="ECO:0000256" key="3">
    <source>
        <dbReference type="SAM" id="MobiDB-lite"/>
    </source>
</evidence>
<proteinExistence type="predicted"/>
<feature type="compositionally biased region" description="Low complexity" evidence="3">
    <location>
        <begin position="252"/>
        <end position="267"/>
    </location>
</feature>
<feature type="compositionally biased region" description="Basic and acidic residues" evidence="3">
    <location>
        <begin position="216"/>
        <end position="243"/>
    </location>
</feature>
<evidence type="ECO:0000256" key="1">
    <source>
        <dbReference type="ARBA" id="ARBA00022679"/>
    </source>
</evidence>
<dbReference type="SMART" id="SM00563">
    <property type="entry name" value="PlsC"/>
    <property type="match status" value="1"/>
</dbReference>
<feature type="domain" description="Phospholipid/glycerol acyltransferase" evidence="4">
    <location>
        <begin position="37"/>
        <end position="155"/>
    </location>
</feature>
<evidence type="ECO:0000259" key="4">
    <source>
        <dbReference type="SMART" id="SM00563"/>
    </source>
</evidence>
<dbReference type="GO" id="GO:0003841">
    <property type="term" value="F:1-acylglycerol-3-phosphate O-acyltransferase activity"/>
    <property type="evidence" value="ECO:0007669"/>
    <property type="project" value="TreeGrafter"/>
</dbReference>
<dbReference type="AlphaFoldDB" id="A0A7T7M8Q9"/>
<dbReference type="SUPFAM" id="SSF69593">
    <property type="entry name" value="Glycerol-3-phosphate (1)-acyltransferase"/>
    <property type="match status" value="1"/>
</dbReference>
<feature type="region of interest" description="Disordered" evidence="3">
    <location>
        <begin position="216"/>
        <end position="294"/>
    </location>
</feature>
<accession>A0A7T7M8Q9</accession>
<sequence>MTPFYRFAARGAIIPFLRLVSRHHVRGTEHIPREGGFIAVCNHLSDLDSLTAMRCLVDAGVPVYSLAKSTIFSVPVLGHVFKAGGQIPVYRGTEQAGSSLIEAERRLRQGDAIMIFPEGTLSRDPLKWPMTGKTGAARLAMATGVPVLPMGQWGAQDILDSFGGGFHPFPRKDVHVVIREPFTLEQYGSDTSDREAVRAATAEIMRRITEIVEELRGEKAPRPYDMHYDGDPGPDKRGVRKPDPVPVEDTQPTAPASAAPAASTSASGDPVSAPAEDASEVPAPEVPGPDQGQQ</sequence>
<dbReference type="InterPro" id="IPR002123">
    <property type="entry name" value="Plipid/glycerol_acylTrfase"/>
</dbReference>
<dbReference type="GO" id="GO:0006654">
    <property type="term" value="P:phosphatidic acid biosynthetic process"/>
    <property type="evidence" value="ECO:0007669"/>
    <property type="project" value="TreeGrafter"/>
</dbReference>
<reference evidence="5 6" key="1">
    <citation type="submission" date="2020-12" db="EMBL/GenBank/DDBJ databases">
        <authorList>
            <person name="Zhou J."/>
        </authorList>
    </citation>
    <scope>NUCLEOTIDE SEQUENCE [LARGE SCALE GENOMIC DNA]</scope>
    <source>
        <strain evidence="5 6">CCUG 61299</strain>
    </source>
</reference>
<dbReference type="EMBL" id="CP066802">
    <property type="protein sequence ID" value="QQM66769.1"/>
    <property type="molecule type" value="Genomic_DNA"/>
</dbReference>
<evidence type="ECO:0000256" key="2">
    <source>
        <dbReference type="ARBA" id="ARBA00023315"/>
    </source>
</evidence>
<protein>
    <submittedName>
        <fullName evidence="5">1-acyl-sn-glycerol-3-phosphate acyltransferase</fullName>
    </submittedName>
</protein>
<keyword evidence="2 5" id="KW-0012">Acyltransferase</keyword>
<dbReference type="Pfam" id="PF01553">
    <property type="entry name" value="Acyltransferase"/>
    <property type="match status" value="1"/>
</dbReference>
<organism evidence="5 6">
    <name type="scientific">Actinomyces weissii</name>
    <dbReference type="NCBI Taxonomy" id="675090"/>
    <lineage>
        <taxon>Bacteria</taxon>
        <taxon>Bacillati</taxon>
        <taxon>Actinomycetota</taxon>
        <taxon>Actinomycetes</taxon>
        <taxon>Actinomycetales</taxon>
        <taxon>Actinomycetaceae</taxon>
        <taxon>Actinomyces</taxon>
    </lineage>
</organism>
<dbReference type="RefSeq" id="WP_200274858.1">
    <property type="nucleotide sequence ID" value="NZ_CP066802.1"/>
</dbReference>